<dbReference type="Proteomes" id="UP000032141">
    <property type="component" value="Chromosome C4"/>
</dbReference>
<sequence>MFSSSSAIFISSALESSNFTALVLMNSSSSLDFKVEIIFSMRRFTSAREMFISSSESLLLVNDSLDCFFCLLRLKCLINLSLRLRSIFISASSSLFLAPPSFL</sequence>
<dbReference type="EnsemblPlants" id="Bo4g140620.1">
    <property type="protein sequence ID" value="Bo4g140620.1"/>
    <property type="gene ID" value="Bo4g140620"/>
</dbReference>
<organism evidence="1 2">
    <name type="scientific">Brassica oleracea var. oleracea</name>
    <dbReference type="NCBI Taxonomy" id="109376"/>
    <lineage>
        <taxon>Eukaryota</taxon>
        <taxon>Viridiplantae</taxon>
        <taxon>Streptophyta</taxon>
        <taxon>Embryophyta</taxon>
        <taxon>Tracheophyta</taxon>
        <taxon>Spermatophyta</taxon>
        <taxon>Magnoliopsida</taxon>
        <taxon>eudicotyledons</taxon>
        <taxon>Gunneridae</taxon>
        <taxon>Pentapetalae</taxon>
        <taxon>rosids</taxon>
        <taxon>malvids</taxon>
        <taxon>Brassicales</taxon>
        <taxon>Brassicaceae</taxon>
        <taxon>Brassiceae</taxon>
        <taxon>Brassica</taxon>
    </lineage>
</organism>
<proteinExistence type="predicted"/>
<protein>
    <submittedName>
        <fullName evidence="1">Uncharacterized protein</fullName>
    </submittedName>
</protein>
<dbReference type="Gramene" id="Bo4g140620.1">
    <property type="protein sequence ID" value="Bo4g140620.1"/>
    <property type="gene ID" value="Bo4g140620"/>
</dbReference>
<dbReference type="AlphaFoldDB" id="A0A0D3C0B5"/>
<dbReference type="HOGENOM" id="CLU_2267519_0_0_1"/>
<evidence type="ECO:0000313" key="2">
    <source>
        <dbReference type="Proteomes" id="UP000032141"/>
    </source>
</evidence>
<reference evidence="1" key="2">
    <citation type="submission" date="2015-03" db="UniProtKB">
        <authorList>
            <consortium name="EnsemblPlants"/>
        </authorList>
    </citation>
    <scope>IDENTIFICATION</scope>
</reference>
<reference evidence="1 2" key="1">
    <citation type="journal article" date="2014" name="Genome Biol.">
        <title>Transcriptome and methylome profiling reveals relics of genome dominance in the mesopolyploid Brassica oleracea.</title>
        <authorList>
            <person name="Parkin I.A."/>
            <person name="Koh C."/>
            <person name="Tang H."/>
            <person name="Robinson S.J."/>
            <person name="Kagale S."/>
            <person name="Clarke W.E."/>
            <person name="Town C.D."/>
            <person name="Nixon J."/>
            <person name="Krishnakumar V."/>
            <person name="Bidwell S.L."/>
            <person name="Denoeud F."/>
            <person name="Belcram H."/>
            <person name="Links M.G."/>
            <person name="Just J."/>
            <person name="Clarke C."/>
            <person name="Bender T."/>
            <person name="Huebert T."/>
            <person name="Mason A.S."/>
            <person name="Pires J.C."/>
            <person name="Barker G."/>
            <person name="Moore J."/>
            <person name="Walley P.G."/>
            <person name="Manoli S."/>
            <person name="Batley J."/>
            <person name="Edwards D."/>
            <person name="Nelson M.N."/>
            <person name="Wang X."/>
            <person name="Paterson A.H."/>
            <person name="King G."/>
            <person name="Bancroft I."/>
            <person name="Chalhoub B."/>
            <person name="Sharpe A.G."/>
        </authorList>
    </citation>
    <scope>NUCLEOTIDE SEQUENCE</scope>
    <source>
        <strain evidence="1 2">cv. TO1000</strain>
    </source>
</reference>
<evidence type="ECO:0000313" key="1">
    <source>
        <dbReference type="EnsemblPlants" id="Bo4g140620.1"/>
    </source>
</evidence>
<accession>A0A0D3C0B5</accession>
<keyword evidence="2" id="KW-1185">Reference proteome</keyword>
<name>A0A0D3C0B5_BRAOL</name>